<proteinExistence type="predicted"/>
<dbReference type="EMBL" id="AM431168">
    <property type="protein sequence ID" value="CAN69251.1"/>
    <property type="molecule type" value="Genomic_DNA"/>
</dbReference>
<feature type="region of interest" description="Disordered" evidence="1">
    <location>
        <begin position="1"/>
        <end position="87"/>
    </location>
</feature>
<reference evidence="2" key="1">
    <citation type="journal article" date="2007" name="PLoS ONE">
        <title>The first genome sequence of an elite grapevine cultivar (Pinot noir Vitis vinifera L.): coping with a highly heterozygous genome.</title>
        <authorList>
            <person name="Velasco R."/>
            <person name="Zharkikh A."/>
            <person name="Troggio M."/>
            <person name="Cartwright D.A."/>
            <person name="Cestaro A."/>
            <person name="Pruss D."/>
            <person name="Pindo M."/>
            <person name="FitzGerald L.M."/>
            <person name="Vezzulli S."/>
            <person name="Reid J."/>
            <person name="Malacarne G."/>
            <person name="Iliev D."/>
            <person name="Coppola G."/>
            <person name="Wardell B."/>
            <person name="Micheletti D."/>
            <person name="Macalma T."/>
            <person name="Facci M."/>
            <person name="Mitchell J.T."/>
            <person name="Perazzolli M."/>
            <person name="Eldredge G."/>
            <person name="Gatto P."/>
            <person name="Oyzerski R."/>
            <person name="Moretto M."/>
            <person name="Gutin N."/>
            <person name="Stefanini M."/>
            <person name="Chen Y."/>
            <person name="Segala C."/>
            <person name="Davenport C."/>
            <person name="Dematte L."/>
            <person name="Mraz A."/>
            <person name="Battilana J."/>
            <person name="Stormo K."/>
            <person name="Costa F."/>
            <person name="Tao Q."/>
            <person name="Si-Ammour A."/>
            <person name="Harkins T."/>
            <person name="Lackey A."/>
            <person name="Perbost C."/>
            <person name="Taillon B."/>
            <person name="Stella A."/>
            <person name="Solovyev V."/>
            <person name="Fawcett J.A."/>
            <person name="Sterck L."/>
            <person name="Vandepoele K."/>
            <person name="Grando S.M."/>
            <person name="Toppo S."/>
            <person name="Moser C."/>
            <person name="Lanchbury J."/>
            <person name="Bogden R."/>
            <person name="Skolnick M."/>
            <person name="Sgaramella V."/>
            <person name="Bhatnagar S.K."/>
            <person name="Fontana P."/>
            <person name="Gutin A."/>
            <person name="Van de Peer Y."/>
            <person name="Salamini F."/>
            <person name="Viola R."/>
        </authorList>
    </citation>
    <scope>NUCLEOTIDE SEQUENCE</scope>
</reference>
<protein>
    <submittedName>
        <fullName evidence="2">Uncharacterized protein</fullName>
    </submittedName>
</protein>
<feature type="compositionally biased region" description="Basic residues" evidence="1">
    <location>
        <begin position="68"/>
        <end position="82"/>
    </location>
</feature>
<name>A5AP26_VITVI</name>
<evidence type="ECO:0000313" key="2">
    <source>
        <dbReference type="EMBL" id="CAN69251.1"/>
    </source>
</evidence>
<gene>
    <name evidence="2" type="ORF">VITISV_024508</name>
</gene>
<evidence type="ECO:0000256" key="1">
    <source>
        <dbReference type="SAM" id="MobiDB-lite"/>
    </source>
</evidence>
<accession>A5AP26</accession>
<sequence>MAKTRGTKSSSPSSRLRSPRETPVQGSIPEPPQPLVVPPPVEDASLSPHSRCYETRRPPTTPAASSSRAKKSVSRPPKKKPGISKGLFFGPHHLIIAALLYFEEKIFTLDKWTSMTAYSADPGAPTGPEHPDIPYPEQPEEPQPVEIPVDKRASATLRTPLVIPSI</sequence>
<dbReference type="AlphaFoldDB" id="A5AP26"/>
<feature type="region of interest" description="Disordered" evidence="1">
    <location>
        <begin position="120"/>
        <end position="144"/>
    </location>
</feature>
<organism evidence="2">
    <name type="scientific">Vitis vinifera</name>
    <name type="common">Grape</name>
    <dbReference type="NCBI Taxonomy" id="29760"/>
    <lineage>
        <taxon>Eukaryota</taxon>
        <taxon>Viridiplantae</taxon>
        <taxon>Streptophyta</taxon>
        <taxon>Embryophyta</taxon>
        <taxon>Tracheophyta</taxon>
        <taxon>Spermatophyta</taxon>
        <taxon>Magnoliopsida</taxon>
        <taxon>eudicotyledons</taxon>
        <taxon>Gunneridae</taxon>
        <taxon>Pentapetalae</taxon>
        <taxon>rosids</taxon>
        <taxon>Vitales</taxon>
        <taxon>Vitaceae</taxon>
        <taxon>Viteae</taxon>
        <taxon>Vitis</taxon>
    </lineage>
</organism>
<feature type="compositionally biased region" description="Pro residues" evidence="1">
    <location>
        <begin position="29"/>
        <end position="41"/>
    </location>
</feature>